<evidence type="ECO:0000256" key="3">
    <source>
        <dbReference type="ARBA" id="ARBA00022833"/>
    </source>
</evidence>
<evidence type="ECO:0000313" key="9">
    <source>
        <dbReference type="Proteomes" id="UP001329825"/>
    </source>
</evidence>
<dbReference type="Proteomes" id="UP001329825">
    <property type="component" value="Chromosome 10"/>
</dbReference>
<evidence type="ECO:0000256" key="5">
    <source>
        <dbReference type="SAM" id="MobiDB-lite"/>
    </source>
</evidence>
<keyword evidence="1" id="KW-0479">Metal-binding</keyword>
<evidence type="ECO:0008006" key="10">
    <source>
        <dbReference type="Google" id="ProtNLM"/>
    </source>
</evidence>
<dbReference type="PANTHER" id="PTHR12197">
    <property type="entry name" value="HISTONE-LYSINE N-METHYLTRANSFERASE SMYD"/>
    <property type="match status" value="1"/>
</dbReference>
<protein>
    <recommendedName>
        <fullName evidence="10">SET domain-containing protein</fullName>
    </recommendedName>
</protein>
<evidence type="ECO:0000259" key="7">
    <source>
        <dbReference type="PROSITE" id="PS50865"/>
    </source>
</evidence>
<reference evidence="8 9" key="1">
    <citation type="submission" date="2024-01" db="EMBL/GenBank/DDBJ databases">
        <title>Comparative genomics of Cryptococcus and Kwoniella reveals pathogenesis evolution and contrasting modes of karyotype evolution via chromosome fusion or intercentromeric recombination.</title>
        <authorList>
            <person name="Coelho M.A."/>
            <person name="David-Palma M."/>
            <person name="Shea T."/>
            <person name="Bowers K."/>
            <person name="McGinley-Smith S."/>
            <person name="Mohammad A.W."/>
            <person name="Gnirke A."/>
            <person name="Yurkov A.M."/>
            <person name="Nowrousian M."/>
            <person name="Sun S."/>
            <person name="Cuomo C.A."/>
            <person name="Heitman J."/>
        </authorList>
    </citation>
    <scope>NUCLEOTIDE SEQUENCE [LARGE SCALE GENOMIC DNA]</scope>
    <source>
        <strain evidence="8">CBS 11374</strain>
    </source>
</reference>
<dbReference type="PROSITE" id="PS50865">
    <property type="entry name" value="ZF_MYND_2"/>
    <property type="match status" value="1"/>
</dbReference>
<feature type="region of interest" description="Disordered" evidence="5">
    <location>
        <begin position="1"/>
        <end position="38"/>
    </location>
</feature>
<dbReference type="Gene3D" id="1.10.220.160">
    <property type="match status" value="1"/>
</dbReference>
<dbReference type="PROSITE" id="PS50280">
    <property type="entry name" value="SET"/>
    <property type="match status" value="1"/>
</dbReference>
<sequence>MSSFKDLKAGRKARQGERSNQLFSSNSDGSDDTTVSNNATLFAQANEVLSRRLGRDITLSDERAESSSKKKEVEKDKQSHDLYGTELDQAGLEAHNIPGRGRGLISINQIKPGTRILRTPPSIATLSNQHLQRTCHGCFLTLEEKQISTFSSERERIEKKMRGELKTKLNRCSLCKVIHYCSKECQVSDWPTHKHECMALRRFKKMYFKSYPNRKENDEDTSWVSIDAVRALARIIWKRKDEREKNGGKDGIWWKQIASLESHVKLSPEKEVMKLAQQAQHLQHYISASKPLKQGEDENTLEPANLEEYGFESVSDIMNLCSSFHVNSFTLSSPSLSPIGVSNSPLLALSNHSCDPNACVVYPNGGRWMELIAIRDIKPGEEILTSYIDISCPYHIRQSDILERYRFKCNCVLCEKSKDDESNWMDPRWCIRHVGCRNGIGKDGKEGKARMPDHGSTGRMMSKCDSCEEGFEIDSSKVLSLVNEGIEILDRDEQGKLEYSTARSTLETLIPKLQSAIPNTSYPLLSLLRLSSLIHNPPKTPQDLDIAISHISQAYTAATCPSKLSKSTKSPQTKDQDQERPITVYPINHPVPTIISAEKAKLLSLSDTEESDQIHIPKMRDEKMDKIIHAMKNLNSAIDKCKLSFGGAGGLVGKELNGILDGCKDELESMRFRMMKMSK</sequence>
<dbReference type="InterPro" id="IPR046341">
    <property type="entry name" value="SET_dom_sf"/>
</dbReference>
<feature type="compositionally biased region" description="Polar residues" evidence="5">
    <location>
        <begin position="562"/>
        <end position="571"/>
    </location>
</feature>
<feature type="region of interest" description="Disordered" evidence="5">
    <location>
        <begin position="60"/>
        <end position="81"/>
    </location>
</feature>
<dbReference type="SMART" id="SM00317">
    <property type="entry name" value="SET"/>
    <property type="match status" value="1"/>
</dbReference>
<evidence type="ECO:0000256" key="4">
    <source>
        <dbReference type="PROSITE-ProRule" id="PRU00134"/>
    </source>
</evidence>
<dbReference type="EMBL" id="CP141890">
    <property type="protein sequence ID" value="WRT69965.1"/>
    <property type="molecule type" value="Genomic_DNA"/>
</dbReference>
<dbReference type="Pfam" id="PF00856">
    <property type="entry name" value="SET"/>
    <property type="match status" value="1"/>
</dbReference>
<dbReference type="Gene3D" id="2.170.270.10">
    <property type="entry name" value="SET domain"/>
    <property type="match status" value="1"/>
</dbReference>
<keyword evidence="3" id="KW-0862">Zinc</keyword>
<dbReference type="Gene3D" id="6.10.140.2220">
    <property type="match status" value="1"/>
</dbReference>
<gene>
    <name evidence="8" type="ORF">IL334_006956</name>
</gene>
<name>A0ABZ1D9F8_9TREE</name>
<accession>A0ABZ1D9F8</accession>
<dbReference type="InterPro" id="IPR001214">
    <property type="entry name" value="SET_dom"/>
</dbReference>
<feature type="domain" description="SET" evidence="6">
    <location>
        <begin position="90"/>
        <end position="388"/>
    </location>
</feature>
<evidence type="ECO:0000313" key="8">
    <source>
        <dbReference type="EMBL" id="WRT69965.1"/>
    </source>
</evidence>
<dbReference type="Pfam" id="PF01753">
    <property type="entry name" value="zf-MYND"/>
    <property type="match status" value="1"/>
</dbReference>
<keyword evidence="2 4" id="KW-0863">Zinc-finger</keyword>
<feature type="compositionally biased region" description="Basic and acidic residues" evidence="5">
    <location>
        <begin position="60"/>
        <end position="80"/>
    </location>
</feature>
<dbReference type="RefSeq" id="XP_062794704.1">
    <property type="nucleotide sequence ID" value="XM_062938653.1"/>
</dbReference>
<evidence type="ECO:0000259" key="6">
    <source>
        <dbReference type="PROSITE" id="PS50280"/>
    </source>
</evidence>
<dbReference type="InterPro" id="IPR002893">
    <property type="entry name" value="Znf_MYND"/>
</dbReference>
<dbReference type="SUPFAM" id="SSF144232">
    <property type="entry name" value="HIT/MYND zinc finger-like"/>
    <property type="match status" value="1"/>
</dbReference>
<dbReference type="InterPro" id="IPR050869">
    <property type="entry name" value="H3K4_H4K5_MeTrfase"/>
</dbReference>
<proteinExistence type="predicted"/>
<dbReference type="SUPFAM" id="SSF82199">
    <property type="entry name" value="SET domain"/>
    <property type="match status" value="1"/>
</dbReference>
<feature type="domain" description="MYND-type" evidence="7">
    <location>
        <begin position="135"/>
        <end position="197"/>
    </location>
</feature>
<feature type="region of interest" description="Disordered" evidence="5">
    <location>
        <begin position="562"/>
        <end position="581"/>
    </location>
</feature>
<evidence type="ECO:0000256" key="2">
    <source>
        <dbReference type="ARBA" id="ARBA00022771"/>
    </source>
</evidence>
<organism evidence="8 9">
    <name type="scientific">Kwoniella shivajii</name>
    <dbReference type="NCBI Taxonomy" id="564305"/>
    <lineage>
        <taxon>Eukaryota</taxon>
        <taxon>Fungi</taxon>
        <taxon>Dikarya</taxon>
        <taxon>Basidiomycota</taxon>
        <taxon>Agaricomycotina</taxon>
        <taxon>Tremellomycetes</taxon>
        <taxon>Tremellales</taxon>
        <taxon>Cryptococcaceae</taxon>
        <taxon>Kwoniella</taxon>
    </lineage>
</organism>
<feature type="compositionally biased region" description="Basic and acidic residues" evidence="5">
    <location>
        <begin position="1"/>
        <end position="17"/>
    </location>
</feature>
<dbReference type="PANTHER" id="PTHR12197:SF251">
    <property type="entry name" value="EG:BACR7C10.4 PROTEIN"/>
    <property type="match status" value="1"/>
</dbReference>
<evidence type="ECO:0000256" key="1">
    <source>
        <dbReference type="ARBA" id="ARBA00022723"/>
    </source>
</evidence>
<feature type="compositionally biased region" description="Polar residues" evidence="5">
    <location>
        <begin position="18"/>
        <end position="38"/>
    </location>
</feature>
<keyword evidence="9" id="KW-1185">Reference proteome</keyword>
<dbReference type="GeneID" id="87959086"/>